<evidence type="ECO:0000256" key="1">
    <source>
        <dbReference type="ARBA" id="ARBA00004141"/>
    </source>
</evidence>
<dbReference type="Proteomes" id="UP000008630">
    <property type="component" value="Chromosome"/>
</dbReference>
<dbReference type="PANTHER" id="PTHR11629:SF63">
    <property type="entry name" value="V-TYPE PROTON ATPASE SUBUNIT A"/>
    <property type="match status" value="1"/>
</dbReference>
<accession>E6SQQ5</accession>
<dbReference type="GO" id="GO:0051117">
    <property type="term" value="F:ATPase binding"/>
    <property type="evidence" value="ECO:0007669"/>
    <property type="project" value="TreeGrafter"/>
</dbReference>
<keyword evidence="7 8" id="KW-0472">Membrane</keyword>
<feature type="transmembrane region" description="Helical" evidence="8">
    <location>
        <begin position="319"/>
        <end position="344"/>
    </location>
</feature>
<dbReference type="OrthoDB" id="9803814at2"/>
<evidence type="ECO:0000313" key="10">
    <source>
        <dbReference type="Proteomes" id="UP000008630"/>
    </source>
</evidence>
<feature type="transmembrane region" description="Helical" evidence="8">
    <location>
        <begin position="440"/>
        <end position="464"/>
    </location>
</feature>
<dbReference type="InterPro" id="IPR002490">
    <property type="entry name" value="V-ATPase_116kDa_su"/>
</dbReference>
<evidence type="ECO:0000313" key="9">
    <source>
        <dbReference type="EMBL" id="ADV43988.1"/>
    </source>
</evidence>
<feature type="transmembrane region" description="Helical" evidence="8">
    <location>
        <begin position="408"/>
        <end position="428"/>
    </location>
</feature>
<reference key="1">
    <citation type="submission" date="2010-11" db="EMBL/GenBank/DDBJ databases">
        <title>The complete genome of Bacteroides helcogenes P 36-108.</title>
        <authorList>
            <consortium name="US DOE Joint Genome Institute (JGI-PGF)"/>
            <person name="Lucas S."/>
            <person name="Copeland A."/>
            <person name="Lapidus A."/>
            <person name="Bruce D."/>
            <person name="Goodwin L."/>
            <person name="Pitluck S."/>
            <person name="Kyrpides N."/>
            <person name="Mavromatis K."/>
            <person name="Ivanova N."/>
            <person name="Zeytun A."/>
            <person name="Brettin T."/>
            <person name="Detter J.C."/>
            <person name="Tapia R."/>
            <person name="Han C."/>
            <person name="Land M."/>
            <person name="Hauser L."/>
            <person name="Markowitz V."/>
            <person name="Cheng J.-F."/>
            <person name="Hugenholtz P."/>
            <person name="Woyke T."/>
            <person name="Wu D."/>
            <person name="Gronow S."/>
            <person name="Wellnitz S."/>
            <person name="Brambilla E."/>
            <person name="Klenk H.-P."/>
            <person name="Eisen J.A."/>
        </authorList>
    </citation>
    <scope>NUCLEOTIDE SEQUENCE</scope>
    <source>
        <strain>P 36-108</strain>
    </source>
</reference>
<dbReference type="RefSeq" id="WP_013547581.1">
    <property type="nucleotide sequence ID" value="NC_014933.1"/>
</dbReference>
<comment type="similarity">
    <text evidence="2">Belongs to the V-ATPase 116 kDa subunit family.</text>
</comment>
<evidence type="ECO:0000256" key="2">
    <source>
        <dbReference type="ARBA" id="ARBA00009904"/>
    </source>
</evidence>
<name>E6SQQ5_BACT6</name>
<keyword evidence="3" id="KW-0813">Transport</keyword>
<keyword evidence="5 8" id="KW-1133">Transmembrane helix</keyword>
<dbReference type="EMBL" id="CP002352">
    <property type="protein sequence ID" value="ADV43988.1"/>
    <property type="molecule type" value="Genomic_DNA"/>
</dbReference>
<evidence type="ECO:0000256" key="8">
    <source>
        <dbReference type="SAM" id="Phobius"/>
    </source>
</evidence>
<dbReference type="Pfam" id="PF01496">
    <property type="entry name" value="V_ATPase_I"/>
    <property type="match status" value="2"/>
</dbReference>
<dbReference type="GO" id="GO:0007035">
    <property type="term" value="P:vacuolar acidification"/>
    <property type="evidence" value="ECO:0007669"/>
    <property type="project" value="TreeGrafter"/>
</dbReference>
<keyword evidence="4 8" id="KW-0812">Transmembrane</keyword>
<dbReference type="eggNOG" id="COG1269">
    <property type="taxonomic scope" value="Bacteria"/>
</dbReference>
<dbReference type="KEGG" id="bhl:Bache_2016"/>
<feature type="transmembrane region" description="Helical" evidence="8">
    <location>
        <begin position="470"/>
        <end position="487"/>
    </location>
</feature>
<dbReference type="AlphaFoldDB" id="E6SQQ5"/>
<evidence type="ECO:0000256" key="4">
    <source>
        <dbReference type="ARBA" id="ARBA00022692"/>
    </source>
</evidence>
<proteinExistence type="inferred from homology"/>
<reference evidence="9 10" key="2">
    <citation type="journal article" date="2011" name="Stand. Genomic Sci.">
        <title>Complete genome sequence of Bacteroides helcogenes type strain (P 36-108).</title>
        <authorList>
            <person name="Pati A."/>
            <person name="Gronow S."/>
            <person name="Zeytun A."/>
            <person name="Lapidus A."/>
            <person name="Nolan M."/>
            <person name="Hammon N."/>
            <person name="Deshpande S."/>
            <person name="Cheng J.F."/>
            <person name="Tapia R."/>
            <person name="Han C."/>
            <person name="Goodwin L."/>
            <person name="Pitluck S."/>
            <person name="Liolios K."/>
            <person name="Pagani I."/>
            <person name="Ivanova N."/>
            <person name="Mavromatis K."/>
            <person name="Chen A."/>
            <person name="Palaniappan K."/>
            <person name="Land M."/>
            <person name="Hauser L."/>
            <person name="Chang Y.J."/>
            <person name="Jeffries C.D."/>
            <person name="Detter J.C."/>
            <person name="Brambilla E."/>
            <person name="Rohde M."/>
            <person name="Goker M."/>
            <person name="Woyke T."/>
            <person name="Bristow J."/>
            <person name="Eisen J.A."/>
            <person name="Markowitz V."/>
            <person name="Hugenholtz P."/>
            <person name="Kyrpides N.C."/>
            <person name="Klenk H.P."/>
            <person name="Lucas S."/>
        </authorList>
    </citation>
    <scope>NUCLEOTIDE SEQUENCE [LARGE SCALE GENOMIC DNA]</scope>
    <source>
        <strain evidence="10">ATCC 35417 / DSM 20613 / JCM 6297 / CCUG 15421 / P 36-108</strain>
    </source>
</reference>
<dbReference type="STRING" id="693979.Bache_2016"/>
<dbReference type="GO" id="GO:0046961">
    <property type="term" value="F:proton-transporting ATPase activity, rotational mechanism"/>
    <property type="evidence" value="ECO:0007669"/>
    <property type="project" value="InterPro"/>
</dbReference>
<evidence type="ECO:0000256" key="5">
    <source>
        <dbReference type="ARBA" id="ARBA00022989"/>
    </source>
</evidence>
<dbReference type="PANTHER" id="PTHR11629">
    <property type="entry name" value="VACUOLAR PROTON ATPASES"/>
    <property type="match status" value="1"/>
</dbReference>
<protein>
    <submittedName>
        <fullName evidence="9">V-type ATPase 116 kDa subunit</fullName>
    </submittedName>
</protein>
<dbReference type="GO" id="GO:0016471">
    <property type="term" value="C:vacuolar proton-transporting V-type ATPase complex"/>
    <property type="evidence" value="ECO:0007669"/>
    <property type="project" value="TreeGrafter"/>
</dbReference>
<comment type="subcellular location">
    <subcellularLocation>
        <location evidence="1">Membrane</location>
        <topology evidence="1">Multi-pass membrane protein</topology>
    </subcellularLocation>
</comment>
<evidence type="ECO:0000256" key="6">
    <source>
        <dbReference type="ARBA" id="ARBA00023065"/>
    </source>
</evidence>
<gene>
    <name evidence="9" type="ordered locus">Bache_2016</name>
</gene>
<organism evidence="9 10">
    <name type="scientific">Bacteroides helcogenes (strain ATCC 35417 / DSM 20613 / JCM 6297 / CCUG 15421 / P 36-108)</name>
    <dbReference type="NCBI Taxonomy" id="693979"/>
    <lineage>
        <taxon>Bacteria</taxon>
        <taxon>Pseudomonadati</taxon>
        <taxon>Bacteroidota</taxon>
        <taxon>Bacteroidia</taxon>
        <taxon>Bacteroidales</taxon>
        <taxon>Bacteroidaceae</taxon>
        <taxon>Bacteroides</taxon>
    </lineage>
</organism>
<evidence type="ECO:0000256" key="7">
    <source>
        <dbReference type="ARBA" id="ARBA00023136"/>
    </source>
</evidence>
<feature type="transmembrane region" description="Helical" evidence="8">
    <location>
        <begin position="550"/>
        <end position="577"/>
    </location>
</feature>
<dbReference type="GO" id="GO:0033179">
    <property type="term" value="C:proton-transporting V-type ATPase, V0 domain"/>
    <property type="evidence" value="ECO:0007669"/>
    <property type="project" value="InterPro"/>
</dbReference>
<dbReference type="HOGENOM" id="CLU_025558_1_1_10"/>
<feature type="transmembrane region" description="Helical" evidence="8">
    <location>
        <begin position="356"/>
        <end position="382"/>
    </location>
</feature>
<evidence type="ECO:0000256" key="3">
    <source>
        <dbReference type="ARBA" id="ARBA00022448"/>
    </source>
</evidence>
<keyword evidence="10" id="KW-1185">Reference proteome</keyword>
<dbReference type="PATRIC" id="fig|693979.3.peg.2124"/>
<feature type="transmembrane region" description="Helical" evidence="8">
    <location>
        <begin position="522"/>
        <end position="544"/>
    </location>
</feature>
<sequence>MITKMKKLTFLVYHKEYEAFLGQIRELGVVHIVERQSGEMDDSLQQFMQKRTLYRNMLRNMYLLADKQPQEVVHKEVSADALVKEYEDLQMRIQDFNQQLPAIDKDISQMEIWGDFDWNGIRRLESSGWYVRFYTCPEKDYDEAWNEDCNALIVKENGGHLYFVTVTPQSSGPDVEPLRLPSMGLSELNRRKADTEEALSKAVLELKEFCKSNYRTLEEADLQLQGDIDLLKVKLNSESLAEGSVVVLEGWVPEDSEAEVRTLLEAGGIYYEMRNATREDNAPIKLKNNAFTRMYEVLTKMYGMPDYAEFDPTPILAPFFSLFFAFCMGDAGYGLVLIALGFFLKKRMSESLRGMMNLVITLGIFTAVFGAVLGTFFGVSLFDLELPEGMKQFMIVGKIGETTYDKQMLLALIIGAVHICLAMTVKAVGQTVRFGFKESLSAWGWLLLVVGFICTGGLSFFKVISEDVSTWAFIVIGGVSAIGIYLLNNIHRNVLINIGAGVWDTYNMATGLMGDILSYIRLYALGLAGGMLGGVFNQLAFMVNDSAGPVLGWLFCGLILIFGHSLNIAMSCLSAFVHPLRLTFVEYFKNSGYNGKGEAYKPFTVVKNK</sequence>
<keyword evidence="6" id="KW-0406">Ion transport</keyword>